<feature type="binding site" evidence="7">
    <location>
        <begin position="315"/>
        <end position="317"/>
    </location>
    <ligand>
        <name>GTP</name>
        <dbReference type="ChEBI" id="CHEBI:37565"/>
    </ligand>
</feature>
<keyword evidence="3 7" id="KW-0547">Nucleotide-binding</keyword>
<proteinExistence type="inferred from homology"/>
<feature type="binding site" description="in other chain" evidence="7">
    <location>
        <position position="287"/>
    </location>
    <ligand>
        <name>IMP</name>
        <dbReference type="ChEBI" id="CHEBI:58053"/>
        <note>ligand shared between dimeric partners</note>
    </ligand>
</feature>
<evidence type="ECO:0000256" key="9">
    <source>
        <dbReference type="SAM" id="Phobius"/>
    </source>
</evidence>
<evidence type="ECO:0000256" key="6">
    <source>
        <dbReference type="ARBA" id="ARBA00023134"/>
    </source>
</evidence>
<reference evidence="10 11" key="1">
    <citation type="journal article" date="2020" name="Genome Biol. Evol.">
        <title>Comparative Genomics Underlines Multiple Roles of Profftella, an Obligate Symbiont of Psyllids: Providing Toxins, Vitamins, and Carotenoids.</title>
        <authorList>
            <person name="Nakabachi A."/>
            <person name="Piel J."/>
            <person name="Malenovsky I."/>
            <person name="Hirose Y."/>
        </authorList>
    </citation>
    <scope>NUCLEOTIDE SEQUENCE [LARGE SCALE GENOMIC DNA]</scope>
    <source>
        <strain evidence="10 11">Dco</strain>
    </source>
</reference>
<name>A0A7R6VYA2_CARRU</name>
<feature type="binding site" description="in other chain" evidence="7">
    <location>
        <position position="119"/>
    </location>
    <ligand>
        <name>IMP</name>
        <dbReference type="ChEBI" id="CHEBI:58053"/>
        <note>ligand shared between dimeric partners</note>
    </ligand>
</feature>
<dbReference type="SMART" id="SM00788">
    <property type="entry name" value="Adenylsucc_synt"/>
    <property type="match status" value="1"/>
</dbReference>
<dbReference type="GO" id="GO:0046040">
    <property type="term" value="P:IMP metabolic process"/>
    <property type="evidence" value="ECO:0007669"/>
    <property type="project" value="TreeGrafter"/>
</dbReference>
<keyword evidence="6 7" id="KW-0342">GTP-binding</keyword>
<dbReference type="PANTHER" id="PTHR11846:SF0">
    <property type="entry name" value="ADENYLOSUCCINATE SYNTHETASE"/>
    <property type="match status" value="1"/>
</dbReference>
<feature type="active site" description="Proton donor" evidence="7">
    <location>
        <position position="40"/>
    </location>
</feature>
<evidence type="ECO:0000256" key="1">
    <source>
        <dbReference type="ARBA" id="ARBA00022598"/>
    </source>
</evidence>
<dbReference type="Proteomes" id="UP000595596">
    <property type="component" value="Chromosome"/>
</dbReference>
<comment type="catalytic activity">
    <reaction evidence="7 8">
        <text>IMP + L-aspartate + GTP = N(6)-(1,2-dicarboxyethyl)-AMP + GDP + phosphate + 2 H(+)</text>
        <dbReference type="Rhea" id="RHEA:15753"/>
        <dbReference type="ChEBI" id="CHEBI:15378"/>
        <dbReference type="ChEBI" id="CHEBI:29991"/>
        <dbReference type="ChEBI" id="CHEBI:37565"/>
        <dbReference type="ChEBI" id="CHEBI:43474"/>
        <dbReference type="ChEBI" id="CHEBI:57567"/>
        <dbReference type="ChEBI" id="CHEBI:58053"/>
        <dbReference type="ChEBI" id="CHEBI:58189"/>
        <dbReference type="EC" id="6.3.4.4"/>
    </reaction>
</comment>
<dbReference type="Gene3D" id="3.40.440.10">
    <property type="entry name" value="Adenylosuccinate Synthetase, subunit A, domain 1"/>
    <property type="match status" value="1"/>
</dbReference>
<feature type="transmembrane region" description="Helical" evidence="9">
    <location>
        <begin position="144"/>
        <end position="164"/>
    </location>
</feature>
<feature type="active site" description="Proton acceptor" evidence="7">
    <location>
        <position position="12"/>
    </location>
</feature>
<keyword evidence="11" id="KW-1185">Reference proteome</keyword>
<feature type="binding site" evidence="7">
    <location>
        <begin position="390"/>
        <end position="392"/>
    </location>
    <ligand>
        <name>GTP</name>
        <dbReference type="ChEBI" id="CHEBI:37565"/>
    </ligand>
</feature>
<dbReference type="Gene3D" id="3.90.170.10">
    <property type="entry name" value="Adenylosuccinate Synthetase, subunit A, domain 3"/>
    <property type="match status" value="1"/>
</dbReference>
<dbReference type="HAMAP" id="MF_00011">
    <property type="entry name" value="Adenylosucc_synth"/>
    <property type="match status" value="1"/>
</dbReference>
<dbReference type="KEGG" id="crr:CRDco_0330"/>
<dbReference type="PANTHER" id="PTHR11846">
    <property type="entry name" value="ADENYLOSUCCINATE SYNTHETASE"/>
    <property type="match status" value="1"/>
</dbReference>
<dbReference type="InterPro" id="IPR001114">
    <property type="entry name" value="Adenylosuccinate_synthetase"/>
</dbReference>
<evidence type="ECO:0000256" key="3">
    <source>
        <dbReference type="ARBA" id="ARBA00022741"/>
    </source>
</evidence>
<dbReference type="InterPro" id="IPR042109">
    <property type="entry name" value="Adenylosuccinate_synth_dom1"/>
</dbReference>
<comment type="similarity">
    <text evidence="7 8">Belongs to the adenylosuccinate synthetase family.</text>
</comment>
<dbReference type="SUPFAM" id="SSF52540">
    <property type="entry name" value="P-loop containing nucleoside triphosphate hydrolases"/>
    <property type="match status" value="1"/>
</dbReference>
<feature type="binding site" evidence="7">
    <location>
        <begin position="283"/>
        <end position="289"/>
    </location>
    <ligand>
        <name>substrate</name>
    </ligand>
</feature>
<evidence type="ECO:0000313" key="10">
    <source>
        <dbReference type="EMBL" id="BCG49252.1"/>
    </source>
</evidence>
<dbReference type="PROSITE" id="PS01266">
    <property type="entry name" value="ADENYLOSUCCIN_SYN_1"/>
    <property type="match status" value="1"/>
</dbReference>
<dbReference type="GO" id="GO:0004019">
    <property type="term" value="F:adenylosuccinate synthase activity"/>
    <property type="evidence" value="ECO:0007669"/>
    <property type="project" value="UniProtKB-UniRule"/>
</dbReference>
<dbReference type="GO" id="GO:0000287">
    <property type="term" value="F:magnesium ion binding"/>
    <property type="evidence" value="ECO:0007669"/>
    <property type="project" value="UniProtKB-UniRule"/>
</dbReference>
<feature type="binding site" description="in other chain" evidence="7">
    <location>
        <position position="209"/>
    </location>
    <ligand>
        <name>IMP</name>
        <dbReference type="ChEBI" id="CHEBI:58053"/>
        <note>ligand shared between dimeric partners</note>
    </ligand>
</feature>
<dbReference type="InterPro" id="IPR042110">
    <property type="entry name" value="Adenylosuccinate_synth_dom2"/>
</dbReference>
<comment type="subcellular location">
    <subcellularLocation>
        <location evidence="7">Cytoplasm</location>
    </subcellularLocation>
</comment>
<comment type="subunit">
    <text evidence="7">Homodimer.</text>
</comment>
<feature type="binding site" evidence="7">
    <location>
        <position position="39"/>
    </location>
    <ligand>
        <name>Mg(2+)</name>
        <dbReference type="ChEBI" id="CHEBI:18420"/>
    </ligand>
</feature>
<keyword evidence="2 7" id="KW-0479">Metal-binding</keyword>
<evidence type="ECO:0000256" key="5">
    <source>
        <dbReference type="ARBA" id="ARBA00022842"/>
    </source>
</evidence>
<feature type="binding site" description="in other chain" evidence="7">
    <location>
        <position position="224"/>
    </location>
    <ligand>
        <name>IMP</name>
        <dbReference type="ChEBI" id="CHEBI:58053"/>
        <note>ligand shared between dimeric partners</note>
    </ligand>
</feature>
<dbReference type="GO" id="GO:0044208">
    <property type="term" value="P:'de novo' AMP biosynthetic process"/>
    <property type="evidence" value="ECO:0007669"/>
    <property type="project" value="UniProtKB-UniRule"/>
</dbReference>
<feature type="binding site" evidence="7">
    <location>
        <begin position="39"/>
        <end position="41"/>
    </location>
    <ligand>
        <name>GTP</name>
        <dbReference type="ChEBI" id="CHEBI:37565"/>
    </ligand>
</feature>
<evidence type="ECO:0000256" key="2">
    <source>
        <dbReference type="ARBA" id="ARBA00022723"/>
    </source>
</evidence>
<dbReference type="InterPro" id="IPR027417">
    <property type="entry name" value="P-loop_NTPase"/>
</dbReference>
<feature type="binding site" description="in other chain" evidence="7">
    <location>
        <begin position="12"/>
        <end position="15"/>
    </location>
    <ligand>
        <name>IMP</name>
        <dbReference type="ChEBI" id="CHEBI:58053"/>
        <note>ligand shared between dimeric partners</note>
    </ligand>
</feature>
<gene>
    <name evidence="7 10" type="primary">purA</name>
    <name evidence="10" type="ORF">CRDco_0330</name>
</gene>
<feature type="binding site" evidence="7">
    <location>
        <position position="12"/>
    </location>
    <ligand>
        <name>Mg(2+)</name>
        <dbReference type="ChEBI" id="CHEBI:18420"/>
    </ligand>
</feature>
<dbReference type="InterPro" id="IPR042111">
    <property type="entry name" value="Adenylosuccinate_synth_dom3"/>
</dbReference>
<keyword evidence="1 7" id="KW-0436">Ligase</keyword>
<keyword evidence="9" id="KW-0472">Membrane</keyword>
<feature type="binding site" evidence="7">
    <location>
        <begin position="11"/>
        <end position="17"/>
    </location>
    <ligand>
        <name>GTP</name>
        <dbReference type="ChEBI" id="CHEBI:37565"/>
    </ligand>
</feature>
<feature type="binding site" evidence="7">
    <location>
        <position position="133"/>
    </location>
    <ligand>
        <name>IMP</name>
        <dbReference type="ChEBI" id="CHEBI:58053"/>
        <note>ligand shared between dimeric partners</note>
    </ligand>
</feature>
<dbReference type="RefSeq" id="WP_201329541.1">
    <property type="nucleotide sequence ID" value="NZ_AP023214.1"/>
</dbReference>
<dbReference type="Gene3D" id="1.10.300.10">
    <property type="entry name" value="Adenylosuccinate Synthetase, subunit A, domain 2"/>
    <property type="match status" value="1"/>
</dbReference>
<comment type="cofactor">
    <cofactor evidence="7">
        <name>Mg(2+)</name>
        <dbReference type="ChEBI" id="CHEBI:18420"/>
    </cofactor>
    <text evidence="7">Binds 1 Mg(2+) ion per subunit.</text>
</comment>
<dbReference type="GO" id="GO:0005737">
    <property type="term" value="C:cytoplasm"/>
    <property type="evidence" value="ECO:0007669"/>
    <property type="project" value="UniProtKB-SubCell"/>
</dbReference>
<evidence type="ECO:0000313" key="11">
    <source>
        <dbReference type="Proteomes" id="UP000595596"/>
    </source>
</evidence>
<organism evidence="10 11">
    <name type="scientific">Candidatus Carsonella ruddii</name>
    <name type="common">Diaphorina cf. continua</name>
    <dbReference type="NCBI Taxonomy" id="2661587"/>
    <lineage>
        <taxon>Bacteria</taxon>
        <taxon>Pseudomonadati</taxon>
        <taxon>Pseudomonadota</taxon>
        <taxon>Gammaproteobacteria</taxon>
        <taxon>Oceanospirillales</taxon>
        <taxon>Halomonadaceae</taxon>
        <taxon>Zymobacter group</taxon>
        <taxon>Candidatus Carsonella</taxon>
    </lineage>
</organism>
<keyword evidence="5 7" id="KW-0460">Magnesium</keyword>
<evidence type="ECO:0000256" key="4">
    <source>
        <dbReference type="ARBA" id="ARBA00022755"/>
    </source>
</evidence>
<keyword evidence="9" id="KW-0812">Transmembrane</keyword>
<evidence type="ECO:0000256" key="7">
    <source>
        <dbReference type="HAMAP-Rule" id="MF_00011"/>
    </source>
</evidence>
<dbReference type="UniPathway" id="UPA00075">
    <property type="reaction ID" value="UER00335"/>
</dbReference>
<feature type="binding site" evidence="7">
    <location>
        <position position="289"/>
    </location>
    <ligand>
        <name>GTP</name>
        <dbReference type="ChEBI" id="CHEBI:37565"/>
    </ligand>
</feature>
<dbReference type="Pfam" id="PF00709">
    <property type="entry name" value="Adenylsucc_synt"/>
    <property type="match status" value="1"/>
</dbReference>
<dbReference type="InterPro" id="IPR018220">
    <property type="entry name" value="Adenylosuccin_syn_GTP-bd"/>
</dbReference>
<keyword evidence="4 7" id="KW-0658">Purine biosynthesis</keyword>
<dbReference type="AlphaFoldDB" id="A0A7R6VYA2"/>
<comment type="function">
    <text evidence="7">Plays an important role in the de novo pathway of purine nucleotide biosynthesis. Catalyzes the first committed step in the biosynthesis of AMP from IMP.</text>
</comment>
<dbReference type="EMBL" id="AP023214">
    <property type="protein sequence ID" value="BCG49252.1"/>
    <property type="molecule type" value="Genomic_DNA"/>
</dbReference>
<accession>A0A7R6VYA2</accession>
<dbReference type="GO" id="GO:0005525">
    <property type="term" value="F:GTP binding"/>
    <property type="evidence" value="ECO:0007669"/>
    <property type="project" value="UniProtKB-UniRule"/>
</dbReference>
<keyword evidence="7" id="KW-0963">Cytoplasm</keyword>
<sequence length="401" mass="47118">MNLSVIGLQWGDEGKGKIIDLLTNYCNINIRYNGGHNAGHVIYLKNIKKVVRILPSGVLKKKCLCLISNNVALLLNNLLYEISDVNKDKIIISKNIFIINKIDELIDYLIDKILKIGTTYSGISIFYIRKYSKCCFQIKNLYNIIYFIKNFNIIFFYNLYFFFFKIKLKINIFLFSKKTKSMLHFFKNNIVNNNKFINNSYKKIFESSQGALLDFDLGIYPFVTCSNIINKSIFISSNFFYNKIKYLGIMKSYSTRVGNGSFLSKLEINKNYLLSLLTNEFGTNSLKVRKIGWLDLVAIIEMIKINNISSLILTKMDSLIFLKFIKIVISYKINNKKYYNYKDNLFYNNQCIFFNSWNISNKLYFKNEKNFHIYIRFIEKILNTPISIISIGKHERDIIFL</sequence>
<keyword evidence="9" id="KW-1133">Transmembrane helix</keyword>
<feature type="binding site" description="in other chain" evidence="7">
    <location>
        <begin position="37"/>
        <end position="40"/>
    </location>
    <ligand>
        <name>IMP</name>
        <dbReference type="ChEBI" id="CHEBI:58053"/>
        <note>ligand shared between dimeric partners</note>
    </ligand>
</feature>
<comment type="pathway">
    <text evidence="7 8">Purine metabolism; AMP biosynthesis via de novo pathway; AMP from IMP: step 1/2.</text>
</comment>
<protein>
    <recommendedName>
        <fullName evidence="7 8">Adenylosuccinate synthetase</fullName>
        <shortName evidence="7">AMPSase</shortName>
        <shortName evidence="7">AdSS</shortName>
        <ecNumber evidence="7 8">6.3.4.4</ecNumber>
    </recommendedName>
    <alternativeName>
        <fullName evidence="7">IMP--aspartate ligase</fullName>
    </alternativeName>
</protein>
<dbReference type="EC" id="6.3.4.4" evidence="7 8"/>
<evidence type="ECO:0000256" key="8">
    <source>
        <dbReference type="RuleBase" id="RU000520"/>
    </source>
</evidence>